<gene>
    <name evidence="2" type="ORF">LARSCL_LOCUS21905</name>
</gene>
<keyword evidence="1" id="KW-0812">Transmembrane</keyword>
<keyword evidence="1" id="KW-0472">Membrane</keyword>
<evidence type="ECO:0000313" key="2">
    <source>
        <dbReference type="EMBL" id="CAL1300369.1"/>
    </source>
</evidence>
<dbReference type="EMBL" id="CAXIEN010000551">
    <property type="protein sequence ID" value="CAL1300369.1"/>
    <property type="molecule type" value="Genomic_DNA"/>
</dbReference>
<feature type="transmembrane region" description="Helical" evidence="1">
    <location>
        <begin position="38"/>
        <end position="59"/>
    </location>
</feature>
<sequence>MTVERNGEDLGIHVHQKPTKTNSFWHIDKEMLRFKIHFFLYLGGEGIGCILAGISFDYYGGHQTFFISAIFCASGFIASIFLPLFIRKQNRRLDVTQPQL</sequence>
<evidence type="ECO:0000256" key="1">
    <source>
        <dbReference type="SAM" id="Phobius"/>
    </source>
</evidence>
<feature type="transmembrane region" description="Helical" evidence="1">
    <location>
        <begin position="65"/>
        <end position="86"/>
    </location>
</feature>
<accession>A0AAV2BWY1</accession>
<evidence type="ECO:0000313" key="3">
    <source>
        <dbReference type="Proteomes" id="UP001497382"/>
    </source>
</evidence>
<keyword evidence="3" id="KW-1185">Reference proteome</keyword>
<comment type="caution">
    <text evidence="2">The sequence shown here is derived from an EMBL/GenBank/DDBJ whole genome shotgun (WGS) entry which is preliminary data.</text>
</comment>
<protein>
    <submittedName>
        <fullName evidence="2">Uncharacterized protein</fullName>
    </submittedName>
</protein>
<organism evidence="2 3">
    <name type="scientific">Larinioides sclopetarius</name>
    <dbReference type="NCBI Taxonomy" id="280406"/>
    <lineage>
        <taxon>Eukaryota</taxon>
        <taxon>Metazoa</taxon>
        <taxon>Ecdysozoa</taxon>
        <taxon>Arthropoda</taxon>
        <taxon>Chelicerata</taxon>
        <taxon>Arachnida</taxon>
        <taxon>Araneae</taxon>
        <taxon>Araneomorphae</taxon>
        <taxon>Entelegynae</taxon>
        <taxon>Araneoidea</taxon>
        <taxon>Araneidae</taxon>
        <taxon>Larinioides</taxon>
    </lineage>
</organism>
<name>A0AAV2BWY1_9ARAC</name>
<keyword evidence="1" id="KW-1133">Transmembrane helix</keyword>
<dbReference type="InterPro" id="IPR036259">
    <property type="entry name" value="MFS_trans_sf"/>
</dbReference>
<dbReference type="AlphaFoldDB" id="A0AAV2BWY1"/>
<proteinExistence type="predicted"/>
<dbReference type="Proteomes" id="UP001497382">
    <property type="component" value="Unassembled WGS sequence"/>
</dbReference>
<reference evidence="2 3" key="1">
    <citation type="submission" date="2024-04" db="EMBL/GenBank/DDBJ databases">
        <authorList>
            <person name="Rising A."/>
            <person name="Reimegard J."/>
            <person name="Sonavane S."/>
            <person name="Akerstrom W."/>
            <person name="Nylinder S."/>
            <person name="Hedman E."/>
            <person name="Kallberg Y."/>
        </authorList>
    </citation>
    <scope>NUCLEOTIDE SEQUENCE [LARGE SCALE GENOMIC DNA]</scope>
</reference>
<dbReference type="SUPFAM" id="SSF103473">
    <property type="entry name" value="MFS general substrate transporter"/>
    <property type="match status" value="1"/>
</dbReference>